<reference evidence="4 5" key="1">
    <citation type="submission" date="2021-02" db="EMBL/GenBank/DDBJ databases">
        <title>Whole genome sequencing of Streptomyces actuosus VRA1.</title>
        <authorList>
            <person name="Sen G."/>
            <person name="Sen A."/>
        </authorList>
    </citation>
    <scope>NUCLEOTIDE SEQUENCE [LARGE SCALE GENOMIC DNA]</scope>
    <source>
        <strain evidence="4 5">VRA1</strain>
    </source>
</reference>
<dbReference type="EMBL" id="JAFFZS010000018">
    <property type="protein sequence ID" value="MBN0046728.1"/>
    <property type="molecule type" value="Genomic_DNA"/>
</dbReference>
<dbReference type="GO" id="GO:0008237">
    <property type="term" value="F:metallopeptidase activity"/>
    <property type="evidence" value="ECO:0007669"/>
    <property type="project" value="UniProtKB-KW"/>
</dbReference>
<dbReference type="Pfam" id="PF02517">
    <property type="entry name" value="Rce1-like"/>
    <property type="match status" value="1"/>
</dbReference>
<feature type="transmembrane region" description="Helical" evidence="2">
    <location>
        <begin position="100"/>
        <end position="122"/>
    </location>
</feature>
<dbReference type="Proteomes" id="UP000788262">
    <property type="component" value="Unassembled WGS sequence"/>
</dbReference>
<feature type="domain" description="CAAX prenyl protease 2/Lysostaphin resistance protein A-like" evidence="3">
    <location>
        <begin position="141"/>
        <end position="233"/>
    </location>
</feature>
<evidence type="ECO:0000259" key="3">
    <source>
        <dbReference type="Pfam" id="PF02517"/>
    </source>
</evidence>
<feature type="transmembrane region" description="Helical" evidence="2">
    <location>
        <begin position="222"/>
        <end position="244"/>
    </location>
</feature>
<evidence type="ECO:0000256" key="2">
    <source>
        <dbReference type="SAM" id="Phobius"/>
    </source>
</evidence>
<dbReference type="InterPro" id="IPR003675">
    <property type="entry name" value="Rce1/LyrA-like_dom"/>
</dbReference>
<keyword evidence="2" id="KW-0472">Membrane</keyword>
<feature type="transmembrane region" description="Helical" evidence="2">
    <location>
        <begin position="61"/>
        <end position="80"/>
    </location>
</feature>
<keyword evidence="4" id="KW-0482">Metalloprotease</keyword>
<feature type="transmembrane region" description="Helical" evidence="2">
    <location>
        <begin position="197"/>
        <end position="215"/>
    </location>
</feature>
<evidence type="ECO:0000313" key="5">
    <source>
        <dbReference type="Proteomes" id="UP000788262"/>
    </source>
</evidence>
<organism evidence="4 5">
    <name type="scientific">Streptomyces actuosus</name>
    <dbReference type="NCBI Taxonomy" id="1885"/>
    <lineage>
        <taxon>Bacteria</taxon>
        <taxon>Bacillati</taxon>
        <taxon>Actinomycetota</taxon>
        <taxon>Actinomycetes</taxon>
        <taxon>Kitasatosporales</taxon>
        <taxon>Streptomycetaceae</taxon>
        <taxon>Streptomyces</taxon>
    </lineage>
</organism>
<gene>
    <name evidence="4" type="ORF">JS756_21980</name>
</gene>
<feature type="transmembrane region" description="Helical" evidence="2">
    <location>
        <begin position="134"/>
        <end position="153"/>
    </location>
</feature>
<protein>
    <submittedName>
        <fullName evidence="4">CPBP family intramembrane metalloprotease</fullName>
    </submittedName>
</protein>
<proteinExistence type="predicted"/>
<keyword evidence="4" id="KW-0645">Protease</keyword>
<keyword evidence="4" id="KW-0378">Hydrolase</keyword>
<evidence type="ECO:0000313" key="4">
    <source>
        <dbReference type="EMBL" id="MBN0046728.1"/>
    </source>
</evidence>
<feature type="region of interest" description="Disordered" evidence="1">
    <location>
        <begin position="311"/>
        <end position="341"/>
    </location>
</feature>
<keyword evidence="2" id="KW-1133">Transmembrane helix</keyword>
<keyword evidence="2" id="KW-0812">Transmembrane</keyword>
<accession>A0ABS2VUB8</accession>
<keyword evidence="5" id="KW-1185">Reference proteome</keyword>
<feature type="transmembrane region" description="Helical" evidence="2">
    <location>
        <begin position="20"/>
        <end position="41"/>
    </location>
</feature>
<name>A0ABS2VUB8_STRAS</name>
<comment type="caution">
    <text evidence="4">The sequence shown here is derived from an EMBL/GenBank/DDBJ whole genome shotgun (WGS) entry which is preliminary data.</text>
</comment>
<sequence length="341" mass="34900">MALSTGRHRWWRPWVGSGAVLLGMVGLMIVLVVASEAAGIALDRPTDADGMRTWGGTGDTALSLVSIAVAIPVVLLAARWAQGRPAGTVSSVAGRLRWRWLGLCLALAFPLVVVSLGVSVLLPGSSGEDGGAQWVGLPAFLLGLAVVCLCVPFQAAAEEYVFRGWLVQAVGAWCRSPWIAVAPQALLFAAAHGWGTPWGFADLVVFGGTLGVLAVRTGGLEAGIALHLVNNLVGMGIAAAVAGALESDETAADMDWVGAAVDIPMVLLYAAVVLWWARRRRLRATSPAVPGPAAHTVPAYPWPAVPGFPAYGPPAPGTAGAGGGAPLPEPGTEPGSGNTPR</sequence>
<evidence type="ECO:0000256" key="1">
    <source>
        <dbReference type="SAM" id="MobiDB-lite"/>
    </source>
</evidence>
<feature type="transmembrane region" description="Helical" evidence="2">
    <location>
        <begin position="165"/>
        <end position="191"/>
    </location>
</feature>
<feature type="transmembrane region" description="Helical" evidence="2">
    <location>
        <begin position="256"/>
        <end position="277"/>
    </location>
</feature>